<name>A0A1G7XEA7_9HYPH</name>
<dbReference type="Proteomes" id="UP000199495">
    <property type="component" value="Unassembled WGS sequence"/>
</dbReference>
<dbReference type="AlphaFoldDB" id="A0A1G7XEA7"/>
<sequence>MNKHNQMTHDPVTFDIIQNALEAVADEMFVAQRKASMSAIIYEVLDLSTSILDAKGEIAASGAGIPAFIGVLDKAIHGIFKKFPLETIRPGDVFASNDPYYGGVTHLNDMVLAAPVFAEGRLVSWVANIAHWNDVGGMVPGSMSSDATEIFQEGIRVPAVKLFDEGRENSAVFDILYTNTRLPEYLRGDLWAGIAGLRIGERRIHELIAKYGTSTFEAAISDYMNLGETRARAALKALPHGTYSFEEEQDTGQIHKVTLTITAEEFIVDLTDNPGQAGSSNSSREGTEIAVQLAFKAFTDPEAPGNGGFFRPLNVKTKPGTIFHVQEPGALGYYSEVEIRLFDMLLRALAHHFPGIVPAGNFASICGTVVGGPHPETGRHYTIVEPQVGGWGAWPGHDGPSGQFSGFHGETFNCPAEVAEARYGLWVDQIALNAEPGGEGQWRGGKGIDVHYRVRADHNFLSLGYTRSRIPPWGIEGGLDGSPNYVEVIRRKGGTERFSFATNVEVNEGDVIRVVTGNGGGCGDAKKRAPQDIARDIKNGYLTTERAREIYGYEG</sequence>
<dbReference type="PANTHER" id="PTHR11365:SF23">
    <property type="entry name" value="HYPOTHETICAL 5-OXOPROLINASE (EUROFUNG)-RELATED"/>
    <property type="match status" value="1"/>
</dbReference>
<organism evidence="2 3">
    <name type="scientific">Pelagibacterium luteolum</name>
    <dbReference type="NCBI Taxonomy" id="440168"/>
    <lineage>
        <taxon>Bacteria</taxon>
        <taxon>Pseudomonadati</taxon>
        <taxon>Pseudomonadota</taxon>
        <taxon>Alphaproteobacteria</taxon>
        <taxon>Hyphomicrobiales</taxon>
        <taxon>Devosiaceae</taxon>
        <taxon>Pelagibacterium</taxon>
    </lineage>
</organism>
<dbReference type="GO" id="GO:0005829">
    <property type="term" value="C:cytosol"/>
    <property type="evidence" value="ECO:0007669"/>
    <property type="project" value="TreeGrafter"/>
</dbReference>
<dbReference type="PANTHER" id="PTHR11365">
    <property type="entry name" value="5-OXOPROLINASE RELATED"/>
    <property type="match status" value="1"/>
</dbReference>
<dbReference type="EMBL" id="FNCS01000009">
    <property type="protein sequence ID" value="SDG82578.1"/>
    <property type="molecule type" value="Genomic_DNA"/>
</dbReference>
<gene>
    <name evidence="2" type="ORF">SAMN04487974_10960</name>
</gene>
<dbReference type="InterPro" id="IPR045079">
    <property type="entry name" value="Oxoprolinase-like"/>
</dbReference>
<evidence type="ECO:0000313" key="3">
    <source>
        <dbReference type="Proteomes" id="UP000199495"/>
    </source>
</evidence>
<accession>A0A1G7XEA7</accession>
<reference evidence="2 3" key="1">
    <citation type="submission" date="2016-10" db="EMBL/GenBank/DDBJ databases">
        <authorList>
            <person name="de Groot N.N."/>
        </authorList>
    </citation>
    <scope>NUCLEOTIDE SEQUENCE [LARGE SCALE GENOMIC DNA]</scope>
    <source>
        <strain evidence="2 3">CGMCC 1.10267</strain>
    </source>
</reference>
<dbReference type="InterPro" id="IPR003692">
    <property type="entry name" value="Hydantoinase_B"/>
</dbReference>
<protein>
    <submittedName>
        <fullName evidence="2">N-methylhydantoinase B</fullName>
    </submittedName>
</protein>
<evidence type="ECO:0000313" key="2">
    <source>
        <dbReference type="EMBL" id="SDG82578.1"/>
    </source>
</evidence>
<dbReference type="STRING" id="440168.SAMN04487974_10960"/>
<dbReference type="GO" id="GO:0006749">
    <property type="term" value="P:glutathione metabolic process"/>
    <property type="evidence" value="ECO:0007669"/>
    <property type="project" value="TreeGrafter"/>
</dbReference>
<evidence type="ECO:0000259" key="1">
    <source>
        <dbReference type="Pfam" id="PF02538"/>
    </source>
</evidence>
<dbReference type="GO" id="GO:0017168">
    <property type="term" value="F:5-oxoprolinase (ATP-hydrolyzing) activity"/>
    <property type="evidence" value="ECO:0007669"/>
    <property type="project" value="TreeGrafter"/>
</dbReference>
<proteinExistence type="predicted"/>
<keyword evidence="3" id="KW-1185">Reference proteome</keyword>
<dbReference type="Pfam" id="PF02538">
    <property type="entry name" value="Hydantoinase_B"/>
    <property type="match status" value="1"/>
</dbReference>
<dbReference type="RefSeq" id="WP_244505074.1">
    <property type="nucleotide sequence ID" value="NZ_FNCS01000009.1"/>
</dbReference>
<feature type="domain" description="Hydantoinase B/oxoprolinase" evidence="1">
    <location>
        <begin position="10"/>
        <end position="524"/>
    </location>
</feature>